<gene>
    <name evidence="1" type="ORF">LOD99_13264</name>
</gene>
<dbReference type="CDD" id="cd02440">
    <property type="entry name" value="AdoMet_MTases"/>
    <property type="match status" value="1"/>
</dbReference>
<organism evidence="1 2">
    <name type="scientific">Oopsacas minuta</name>
    <dbReference type="NCBI Taxonomy" id="111878"/>
    <lineage>
        <taxon>Eukaryota</taxon>
        <taxon>Metazoa</taxon>
        <taxon>Porifera</taxon>
        <taxon>Hexactinellida</taxon>
        <taxon>Hexasterophora</taxon>
        <taxon>Lyssacinosida</taxon>
        <taxon>Leucopsacidae</taxon>
        <taxon>Oopsacas</taxon>
    </lineage>
</organism>
<dbReference type="InterPro" id="IPR029063">
    <property type="entry name" value="SAM-dependent_MTases_sf"/>
</dbReference>
<evidence type="ECO:0000313" key="2">
    <source>
        <dbReference type="Proteomes" id="UP001165289"/>
    </source>
</evidence>
<sequence length="164" mass="19166">MKYYLQYSDNIKSLTCIEPNKQFTDVLNSKSTSFPINNYNLRFSEFVASSEKKVDKFDVIILCLVLCSIEDPSEVIDECYKLLVPGGRLLVLEHVIDQESTQAMLMQYLFNPLWKIFGDNCCLTRQPFLHLRTMDWTDISEQMIRVNKNKIPVLRQFYSCVATK</sequence>
<dbReference type="AlphaFoldDB" id="A0AAV7JBJ6"/>
<dbReference type="SUPFAM" id="SSF53335">
    <property type="entry name" value="S-adenosyl-L-methionine-dependent methyltransferases"/>
    <property type="match status" value="1"/>
</dbReference>
<name>A0AAV7JBJ6_9METZ</name>
<dbReference type="EMBL" id="JAKMXF010000365">
    <property type="protein sequence ID" value="KAI6646011.1"/>
    <property type="molecule type" value="Genomic_DNA"/>
</dbReference>
<evidence type="ECO:0000313" key="1">
    <source>
        <dbReference type="EMBL" id="KAI6646011.1"/>
    </source>
</evidence>
<dbReference type="Pfam" id="PF13489">
    <property type="entry name" value="Methyltransf_23"/>
    <property type="match status" value="1"/>
</dbReference>
<proteinExistence type="predicted"/>
<comment type="caution">
    <text evidence="1">The sequence shown here is derived from an EMBL/GenBank/DDBJ whole genome shotgun (WGS) entry which is preliminary data.</text>
</comment>
<protein>
    <submittedName>
        <fullName evidence="1">Mettl7b protein</fullName>
    </submittedName>
</protein>
<dbReference type="InterPro" id="IPR052356">
    <property type="entry name" value="Thiol_S-MT"/>
</dbReference>
<keyword evidence="2" id="KW-1185">Reference proteome</keyword>
<accession>A0AAV7JBJ6</accession>
<dbReference type="Gene3D" id="3.40.50.150">
    <property type="entry name" value="Vaccinia Virus protein VP39"/>
    <property type="match status" value="1"/>
</dbReference>
<dbReference type="Proteomes" id="UP001165289">
    <property type="component" value="Unassembled WGS sequence"/>
</dbReference>
<dbReference type="PANTHER" id="PTHR45036">
    <property type="entry name" value="METHYLTRANSFERASE LIKE 7B"/>
    <property type="match status" value="1"/>
</dbReference>
<dbReference type="PANTHER" id="PTHR45036:SF1">
    <property type="entry name" value="METHYLTRANSFERASE LIKE 7A"/>
    <property type="match status" value="1"/>
</dbReference>
<reference evidence="1 2" key="1">
    <citation type="journal article" date="2023" name="BMC Biol.">
        <title>The compact genome of the sponge Oopsacas minuta (Hexactinellida) is lacking key metazoan core genes.</title>
        <authorList>
            <person name="Santini S."/>
            <person name="Schenkelaars Q."/>
            <person name="Jourda C."/>
            <person name="Duchesne M."/>
            <person name="Belahbib H."/>
            <person name="Rocher C."/>
            <person name="Selva M."/>
            <person name="Riesgo A."/>
            <person name="Vervoort M."/>
            <person name="Leys S.P."/>
            <person name="Kodjabachian L."/>
            <person name="Le Bivic A."/>
            <person name="Borchiellini C."/>
            <person name="Claverie J.M."/>
            <person name="Renard E."/>
        </authorList>
    </citation>
    <scope>NUCLEOTIDE SEQUENCE [LARGE SCALE GENOMIC DNA]</scope>
    <source>
        <strain evidence="1">SPO-2</strain>
    </source>
</reference>